<dbReference type="EMBL" id="PJRS01000042">
    <property type="protein sequence ID" value="PLR21405.1"/>
    <property type="molecule type" value="Genomic_DNA"/>
</dbReference>
<evidence type="ECO:0000313" key="2">
    <source>
        <dbReference type="Proteomes" id="UP000234479"/>
    </source>
</evidence>
<reference evidence="1 2" key="1">
    <citation type="submission" date="2017-12" db="EMBL/GenBank/DDBJ databases">
        <title>The genome sequence of Caulobacter sp. 410.</title>
        <authorList>
            <person name="Gao J."/>
            <person name="Mao X."/>
            <person name="Sun J."/>
        </authorList>
    </citation>
    <scope>NUCLEOTIDE SEQUENCE [LARGE SCALE GENOMIC DNA]</scope>
    <source>
        <strain evidence="1 2">410</strain>
    </source>
</reference>
<dbReference type="InterPro" id="IPR011008">
    <property type="entry name" value="Dimeric_a/b-barrel"/>
</dbReference>
<protein>
    <submittedName>
        <fullName evidence="1">DUF1428 domain-containing protein</fullName>
    </submittedName>
</protein>
<sequence>MTYVDGFVVAVPKANVERYKEMATLAGTIWMELGALSYVEAIADDVPYGELTSFPRAVQLKDDEVTVFSWITYDSKAKRDEVMAKVMEDERLKPYMNDMPFDGKRMIFGGFEAIVER</sequence>
<dbReference type="OrthoDB" id="9792392at2"/>
<keyword evidence="2" id="KW-1185">Reference proteome</keyword>
<dbReference type="SUPFAM" id="SSF54909">
    <property type="entry name" value="Dimeric alpha+beta barrel"/>
    <property type="match status" value="1"/>
</dbReference>
<dbReference type="InterPro" id="IPR009874">
    <property type="entry name" value="DUF1428"/>
</dbReference>
<dbReference type="AlphaFoldDB" id="A0A2N5D5R0"/>
<accession>A0A2N5D5R0</accession>
<gene>
    <name evidence="1" type="ORF">SGCZBJ_20620</name>
</gene>
<dbReference type="Gene3D" id="3.30.70.100">
    <property type="match status" value="1"/>
</dbReference>
<dbReference type="Pfam" id="PF07237">
    <property type="entry name" value="DUF1428"/>
    <property type="match status" value="1"/>
</dbReference>
<dbReference type="RefSeq" id="WP_101719814.1">
    <property type="nucleotide sequence ID" value="NZ_PJRS01000042.1"/>
</dbReference>
<comment type="caution">
    <text evidence="1">The sequence shown here is derived from an EMBL/GenBank/DDBJ whole genome shotgun (WGS) entry which is preliminary data.</text>
</comment>
<dbReference type="Proteomes" id="UP000234479">
    <property type="component" value="Unassembled WGS sequence"/>
</dbReference>
<organism evidence="1 2">
    <name type="scientific">Caulobacter zeae</name>
    <dbReference type="NCBI Taxonomy" id="2055137"/>
    <lineage>
        <taxon>Bacteria</taxon>
        <taxon>Pseudomonadati</taxon>
        <taxon>Pseudomonadota</taxon>
        <taxon>Alphaproteobacteria</taxon>
        <taxon>Caulobacterales</taxon>
        <taxon>Caulobacteraceae</taxon>
        <taxon>Caulobacter</taxon>
    </lineage>
</organism>
<dbReference type="PIRSF" id="PIRSF007028">
    <property type="entry name" value="UCP007028"/>
    <property type="match status" value="1"/>
</dbReference>
<proteinExistence type="predicted"/>
<name>A0A2N5D5R0_9CAUL</name>
<evidence type="ECO:0000313" key="1">
    <source>
        <dbReference type="EMBL" id="PLR21405.1"/>
    </source>
</evidence>